<dbReference type="PRINTS" id="PR00081">
    <property type="entry name" value="GDHRDH"/>
</dbReference>
<evidence type="ECO:0000313" key="4">
    <source>
        <dbReference type="EMBL" id="KAL2864263.1"/>
    </source>
</evidence>
<dbReference type="Pfam" id="PF13561">
    <property type="entry name" value="adh_short_C2"/>
    <property type="match status" value="1"/>
</dbReference>
<sequence length="314" mass="34286">MYGASRYISLAQLNQACLTITARRLFSTTPRPKSNQTPQDGEEKFLTHHVMDLFSLRGRTIAITGGAQGIGLALAFAAAEAGAQVAILDAASKPHDNYNRLKKIARSRYYQADVTDYNGLEQTFERIKEDFGGIHGCITAAGICPDQPFLERPWQEVKRCFDINVLGTFYTAQLAARHMVRNKSQAIESDATSSIVMIGSVAAHRASAGQYISDYCSSKGAVLSLVKELGVELAEQRIRVNCISPGYIRTDLMFDIAKHRPKLAAILQSEPPMKRMGDRLDLKAAAVYLLSEGSAYMTGGEILITGGLHAGRIN</sequence>
<dbReference type="PROSITE" id="PS00061">
    <property type="entry name" value="ADH_SHORT"/>
    <property type="match status" value="1"/>
</dbReference>
<dbReference type="InterPro" id="IPR020904">
    <property type="entry name" value="Sc_DH/Rdtase_CS"/>
</dbReference>
<keyword evidence="5" id="KW-1185">Reference proteome</keyword>
<accession>A0ABR4LI91</accession>
<dbReference type="EMBL" id="JBFXLQ010000042">
    <property type="protein sequence ID" value="KAL2864263.1"/>
    <property type="molecule type" value="Genomic_DNA"/>
</dbReference>
<keyword evidence="2" id="KW-0521">NADP</keyword>
<proteinExistence type="inferred from homology"/>
<evidence type="ECO:0000256" key="1">
    <source>
        <dbReference type="ARBA" id="ARBA00006484"/>
    </source>
</evidence>
<evidence type="ECO:0000256" key="2">
    <source>
        <dbReference type="ARBA" id="ARBA00022857"/>
    </source>
</evidence>
<dbReference type="SUPFAM" id="SSF51735">
    <property type="entry name" value="NAD(P)-binding Rossmann-fold domains"/>
    <property type="match status" value="1"/>
</dbReference>
<dbReference type="PANTHER" id="PTHR43008">
    <property type="entry name" value="BENZIL REDUCTASE"/>
    <property type="match status" value="1"/>
</dbReference>
<protein>
    <submittedName>
        <fullName evidence="4">Uncharacterized protein</fullName>
    </submittedName>
</protein>
<reference evidence="4 5" key="1">
    <citation type="submission" date="2024-07" db="EMBL/GenBank/DDBJ databases">
        <title>Section-level genome sequencing and comparative genomics of Aspergillus sections Usti and Cavernicolus.</title>
        <authorList>
            <consortium name="Lawrence Berkeley National Laboratory"/>
            <person name="Nybo J.L."/>
            <person name="Vesth T.C."/>
            <person name="Theobald S."/>
            <person name="Frisvad J.C."/>
            <person name="Larsen T.O."/>
            <person name="Kjaerboelling I."/>
            <person name="Rothschild-Mancinelli K."/>
            <person name="Lyhne E.K."/>
            <person name="Kogle M.E."/>
            <person name="Barry K."/>
            <person name="Clum A."/>
            <person name="Na H."/>
            <person name="Ledsgaard L."/>
            <person name="Lin J."/>
            <person name="Lipzen A."/>
            <person name="Kuo A."/>
            <person name="Riley R."/>
            <person name="Mondo S."/>
            <person name="Labutti K."/>
            <person name="Haridas S."/>
            <person name="Pangalinan J."/>
            <person name="Salamov A.A."/>
            <person name="Simmons B.A."/>
            <person name="Magnuson J.K."/>
            <person name="Chen J."/>
            <person name="Drula E."/>
            <person name="Henrissat B."/>
            <person name="Wiebenga A."/>
            <person name="Lubbers R.J."/>
            <person name="Gomes A.C."/>
            <person name="Macurrencykelacurrency M.R."/>
            <person name="Stajich J."/>
            <person name="Grigoriev I.V."/>
            <person name="Mortensen U.H."/>
            <person name="De Vries R.P."/>
            <person name="Baker S.E."/>
            <person name="Andersen M.R."/>
        </authorList>
    </citation>
    <scope>NUCLEOTIDE SEQUENCE [LARGE SCALE GENOMIC DNA]</scope>
    <source>
        <strain evidence="4 5">CBS 449.75</strain>
    </source>
</reference>
<dbReference type="PANTHER" id="PTHR43008:SF4">
    <property type="entry name" value="CHAIN DEHYDROGENASE, PUTATIVE (AFU_ORTHOLOGUE AFUA_4G08710)-RELATED"/>
    <property type="match status" value="1"/>
</dbReference>
<dbReference type="GeneID" id="98148630"/>
<evidence type="ECO:0000313" key="5">
    <source>
        <dbReference type="Proteomes" id="UP001610432"/>
    </source>
</evidence>
<keyword evidence="3" id="KW-0560">Oxidoreductase</keyword>
<dbReference type="Proteomes" id="UP001610432">
    <property type="component" value="Unassembled WGS sequence"/>
</dbReference>
<dbReference type="Gene3D" id="3.40.50.720">
    <property type="entry name" value="NAD(P)-binding Rossmann-like Domain"/>
    <property type="match status" value="1"/>
</dbReference>
<evidence type="ECO:0000256" key="3">
    <source>
        <dbReference type="ARBA" id="ARBA00023002"/>
    </source>
</evidence>
<dbReference type="RefSeq" id="XP_070883242.1">
    <property type="nucleotide sequence ID" value="XM_071033558.1"/>
</dbReference>
<comment type="similarity">
    <text evidence="1">Belongs to the short-chain dehydrogenases/reductases (SDR) family.</text>
</comment>
<gene>
    <name evidence="4" type="ORF">BJX67DRAFT_383924</name>
</gene>
<dbReference type="InterPro" id="IPR002347">
    <property type="entry name" value="SDR_fam"/>
</dbReference>
<name>A0ABR4LI91_9EURO</name>
<organism evidence="4 5">
    <name type="scientific">Aspergillus lucknowensis</name>
    <dbReference type="NCBI Taxonomy" id="176173"/>
    <lineage>
        <taxon>Eukaryota</taxon>
        <taxon>Fungi</taxon>
        <taxon>Dikarya</taxon>
        <taxon>Ascomycota</taxon>
        <taxon>Pezizomycotina</taxon>
        <taxon>Eurotiomycetes</taxon>
        <taxon>Eurotiomycetidae</taxon>
        <taxon>Eurotiales</taxon>
        <taxon>Aspergillaceae</taxon>
        <taxon>Aspergillus</taxon>
        <taxon>Aspergillus subgen. Nidulantes</taxon>
    </lineage>
</organism>
<comment type="caution">
    <text evidence="4">The sequence shown here is derived from an EMBL/GenBank/DDBJ whole genome shotgun (WGS) entry which is preliminary data.</text>
</comment>
<dbReference type="InterPro" id="IPR036291">
    <property type="entry name" value="NAD(P)-bd_dom_sf"/>
</dbReference>